<keyword evidence="7" id="KW-1185">Reference proteome</keyword>
<evidence type="ECO:0000256" key="1">
    <source>
        <dbReference type="ARBA" id="ARBA00009199"/>
    </source>
</evidence>
<dbReference type="PROSITE" id="PS00571">
    <property type="entry name" value="AMIDASES"/>
    <property type="match status" value="1"/>
</dbReference>
<feature type="active site" description="Charge relay system" evidence="3">
    <location>
        <position position="187"/>
    </location>
</feature>
<dbReference type="Pfam" id="PF01425">
    <property type="entry name" value="Amidase"/>
    <property type="match status" value="1"/>
</dbReference>
<feature type="binding site" evidence="4">
    <location>
        <position position="187"/>
    </location>
    <ligand>
        <name>substrate</name>
    </ligand>
</feature>
<dbReference type="FunFam" id="3.90.1300.10:FF:000003">
    <property type="entry name" value="Amidase signature enzyme"/>
    <property type="match status" value="1"/>
</dbReference>
<dbReference type="InterPro" id="IPR023631">
    <property type="entry name" value="Amidase_dom"/>
</dbReference>
<keyword evidence="2" id="KW-0378">Hydrolase</keyword>
<dbReference type="Proteomes" id="UP000241769">
    <property type="component" value="Unassembled WGS sequence"/>
</dbReference>
<dbReference type="GO" id="GO:0009062">
    <property type="term" value="P:fatty acid catabolic process"/>
    <property type="evidence" value="ECO:0007669"/>
    <property type="project" value="TreeGrafter"/>
</dbReference>
<evidence type="ECO:0000313" key="7">
    <source>
        <dbReference type="Proteomes" id="UP000241769"/>
    </source>
</evidence>
<dbReference type="GO" id="GO:0017064">
    <property type="term" value="F:fatty acid amide hydrolase activity"/>
    <property type="evidence" value="ECO:0007669"/>
    <property type="project" value="TreeGrafter"/>
</dbReference>
<feature type="active site" description="Acyl-ester intermediate" evidence="3">
    <location>
        <position position="211"/>
    </location>
</feature>
<comment type="caution">
    <text evidence="6">The sequence shown here is derived from an EMBL/GenBank/DDBJ whole genome shotgun (WGS) entry which is preliminary data.</text>
</comment>
<gene>
    <name evidence="6" type="ORF">PROFUN_03330</name>
</gene>
<evidence type="ECO:0000256" key="4">
    <source>
        <dbReference type="PIRSR" id="PIRSR001221-2"/>
    </source>
</evidence>
<sequence length="574" mass="62924">MRIHSTQPILKKRAQQDEQIERAIAALSGRDASADEKILSASVEDLARMIRDRRATVAQVVGAFSERALKGHAEFNFLTEVMIAEAMKQAREMDENRPKKIPPLYGIPMSIKDNVDVKGFDTCYGFSSLTFKPAQQDAHIVQVLRSLGAIFIVKTNVPQTLMAFDSDNPVFGATSNPFNKKLIPGGSSGGEAAVLAYNGAAFGWGSDIGGSLRIPAGFCGNYALKPTHGRFPTVGCSPHSTRGQIAIVAVAGPMARSMKDLEYVTRIFLNVDISDMDPALQYSPYKDVKIHRKLRFGYYTDDGIVRSSPAVHRSIQETVDALRKEGHEVFPFQPPRMIDAVRIYFGIMGSDNLRTLTKHVAPDPYSAAVGGFVKLLRIPLIVRRIVGWIASYYQQDVVAAIVGTNSNCDVTQMWEIQDELRQYKLDFWEAWKAAASSDGTAMDGIIAPVQSIPPGAHGSTEKTGSAAVSTYLYNMLDYTAGVVPGSVVDPSKDKPADEKWFAGRSKGWLESIVYKYYDPVVQENAPLGIQVVGRMSEEEKVVDEALEKHGRKKALGPDGFLMVAYLTSSAEDRG</sequence>
<organism evidence="6 7">
    <name type="scientific">Planoprotostelium fungivorum</name>
    <dbReference type="NCBI Taxonomy" id="1890364"/>
    <lineage>
        <taxon>Eukaryota</taxon>
        <taxon>Amoebozoa</taxon>
        <taxon>Evosea</taxon>
        <taxon>Variosea</taxon>
        <taxon>Cavosteliida</taxon>
        <taxon>Cavosteliaceae</taxon>
        <taxon>Planoprotostelium</taxon>
    </lineage>
</organism>
<dbReference type="InterPro" id="IPR052096">
    <property type="entry name" value="Endocannabinoid_amidase"/>
</dbReference>
<feature type="active site" description="Charge relay system" evidence="3">
    <location>
        <position position="112"/>
    </location>
</feature>
<evidence type="ECO:0000256" key="3">
    <source>
        <dbReference type="PIRSR" id="PIRSR001221-1"/>
    </source>
</evidence>
<dbReference type="SUPFAM" id="SSF75304">
    <property type="entry name" value="Amidase signature (AS) enzymes"/>
    <property type="match status" value="1"/>
</dbReference>
<accession>A0A2P6NWW0</accession>
<dbReference type="PANTHER" id="PTHR45847">
    <property type="entry name" value="FATTY ACID AMIDE HYDROLASE"/>
    <property type="match status" value="1"/>
</dbReference>
<dbReference type="OrthoDB" id="566138at2759"/>
<evidence type="ECO:0000259" key="5">
    <source>
        <dbReference type="Pfam" id="PF01425"/>
    </source>
</evidence>
<dbReference type="AlphaFoldDB" id="A0A2P6NWW0"/>
<dbReference type="GO" id="GO:0004040">
    <property type="term" value="F:amidase activity"/>
    <property type="evidence" value="ECO:0007669"/>
    <property type="project" value="TreeGrafter"/>
</dbReference>
<dbReference type="InterPro" id="IPR036928">
    <property type="entry name" value="AS_sf"/>
</dbReference>
<proteinExistence type="inferred from homology"/>
<evidence type="ECO:0000313" key="6">
    <source>
        <dbReference type="EMBL" id="PRP88416.1"/>
    </source>
</evidence>
<dbReference type="InParanoid" id="A0A2P6NWW0"/>
<dbReference type="InterPro" id="IPR020556">
    <property type="entry name" value="Amidase_CS"/>
</dbReference>
<dbReference type="STRING" id="1890364.A0A2P6NWW0"/>
<dbReference type="PANTHER" id="PTHR45847:SF6">
    <property type="entry name" value="FATTY ACID AMIDE HYDROLASE"/>
    <property type="match status" value="1"/>
</dbReference>
<feature type="binding site" evidence="4">
    <location>
        <begin position="208"/>
        <end position="211"/>
    </location>
    <ligand>
        <name>substrate</name>
    </ligand>
</feature>
<feature type="domain" description="Amidase" evidence="5">
    <location>
        <begin position="60"/>
        <end position="541"/>
    </location>
</feature>
<dbReference type="Gene3D" id="3.90.1300.10">
    <property type="entry name" value="Amidase signature (AS) domain"/>
    <property type="match status" value="1"/>
</dbReference>
<evidence type="ECO:0000256" key="2">
    <source>
        <dbReference type="ARBA" id="ARBA00022801"/>
    </source>
</evidence>
<dbReference type="PIRSF" id="PIRSF001221">
    <property type="entry name" value="Amidase_fungi"/>
    <property type="match status" value="1"/>
</dbReference>
<protein>
    <recommendedName>
        <fullName evidence="5">Amidase domain-containing protein</fullName>
    </recommendedName>
</protein>
<reference evidence="6 7" key="1">
    <citation type="journal article" date="2018" name="Genome Biol. Evol.">
        <title>Multiple Roots of Fruiting Body Formation in Amoebozoa.</title>
        <authorList>
            <person name="Hillmann F."/>
            <person name="Forbes G."/>
            <person name="Novohradska S."/>
            <person name="Ferling I."/>
            <person name="Riege K."/>
            <person name="Groth M."/>
            <person name="Westermann M."/>
            <person name="Marz M."/>
            <person name="Spaller T."/>
            <person name="Winckler T."/>
            <person name="Schaap P."/>
            <person name="Glockner G."/>
        </authorList>
    </citation>
    <scope>NUCLEOTIDE SEQUENCE [LARGE SCALE GENOMIC DNA]</scope>
    <source>
        <strain evidence="6 7">Jena</strain>
    </source>
</reference>
<comment type="similarity">
    <text evidence="1">Belongs to the amidase family.</text>
</comment>
<name>A0A2P6NWW0_9EUKA</name>
<dbReference type="EMBL" id="MDYQ01000011">
    <property type="protein sequence ID" value="PRP88416.1"/>
    <property type="molecule type" value="Genomic_DNA"/>
</dbReference>
<feature type="binding site" evidence="4">
    <location>
        <position position="161"/>
    </location>
    <ligand>
        <name>substrate</name>
    </ligand>
</feature>